<name>A0AC35TNQ0_9BILA</name>
<evidence type="ECO:0000313" key="1">
    <source>
        <dbReference type="Proteomes" id="UP000095286"/>
    </source>
</evidence>
<proteinExistence type="predicted"/>
<protein>
    <submittedName>
        <fullName evidence="2">C2H2-type domain-containing protein</fullName>
    </submittedName>
</protein>
<organism evidence="1 2">
    <name type="scientific">Rhabditophanes sp. KR3021</name>
    <dbReference type="NCBI Taxonomy" id="114890"/>
    <lineage>
        <taxon>Eukaryota</taxon>
        <taxon>Metazoa</taxon>
        <taxon>Ecdysozoa</taxon>
        <taxon>Nematoda</taxon>
        <taxon>Chromadorea</taxon>
        <taxon>Rhabditida</taxon>
        <taxon>Tylenchina</taxon>
        <taxon>Panagrolaimomorpha</taxon>
        <taxon>Strongyloidoidea</taxon>
        <taxon>Alloionematidae</taxon>
        <taxon>Rhabditophanes</taxon>
    </lineage>
</organism>
<sequence length="159" mass="18537">MYYESDLALAIQNVLSLIDLDSQIKIWKLKVAVFATTREPDKSVFNSRKRFPCNHGDCKYKFASEKALKEHQTKDHPKENYCCNLCNIVVADESNLSSHSQVRDREELFKKGEIFNEAFIVEESLLNIWSEINDPVSQKIAFVYLFLDGRINPRLWQMS</sequence>
<accession>A0AC35TNQ0</accession>
<reference evidence="2" key="1">
    <citation type="submission" date="2016-11" db="UniProtKB">
        <authorList>
            <consortium name="WormBaseParasite"/>
        </authorList>
    </citation>
    <scope>IDENTIFICATION</scope>
    <source>
        <strain evidence="2">KR3021</strain>
    </source>
</reference>
<dbReference type="WBParaSite" id="RSKR_0000268550.1">
    <property type="protein sequence ID" value="RSKR_0000268550.1"/>
    <property type="gene ID" value="RSKR_0000268550"/>
</dbReference>
<evidence type="ECO:0000313" key="2">
    <source>
        <dbReference type="WBParaSite" id="RSKR_0000268550.1"/>
    </source>
</evidence>
<dbReference type="Proteomes" id="UP000095286">
    <property type="component" value="Unplaced"/>
</dbReference>